<dbReference type="Gene3D" id="2.60.120.200">
    <property type="match status" value="2"/>
</dbReference>
<dbReference type="EMBL" id="JAEAOA010001764">
    <property type="protein sequence ID" value="KAK3586602.1"/>
    <property type="molecule type" value="Genomic_DNA"/>
</dbReference>
<accession>A0AAE0S7E3</accession>
<dbReference type="AlphaFoldDB" id="A0AAE0S7E3"/>
<dbReference type="SMART" id="SM00137">
    <property type="entry name" value="MAM"/>
    <property type="match status" value="1"/>
</dbReference>
<dbReference type="Proteomes" id="UP001195483">
    <property type="component" value="Unassembled WGS sequence"/>
</dbReference>
<dbReference type="InterPro" id="IPR013320">
    <property type="entry name" value="ConA-like_dom_sf"/>
</dbReference>
<dbReference type="InterPro" id="IPR000998">
    <property type="entry name" value="MAM_dom"/>
</dbReference>
<evidence type="ECO:0000313" key="2">
    <source>
        <dbReference type="EMBL" id="KAK3586602.1"/>
    </source>
</evidence>
<protein>
    <recommendedName>
        <fullName evidence="1">MAM domain-containing protein</fullName>
    </recommendedName>
</protein>
<reference evidence="2" key="3">
    <citation type="submission" date="2023-05" db="EMBL/GenBank/DDBJ databases">
        <authorList>
            <person name="Smith C.H."/>
        </authorList>
    </citation>
    <scope>NUCLEOTIDE SEQUENCE</scope>
    <source>
        <strain evidence="2">CHS0354</strain>
        <tissue evidence="2">Mantle</tissue>
    </source>
</reference>
<reference evidence="2" key="2">
    <citation type="journal article" date="2021" name="Genome Biol. Evol.">
        <title>Developing a high-quality reference genome for a parasitic bivalve with doubly uniparental inheritance (Bivalvia: Unionida).</title>
        <authorList>
            <person name="Smith C.H."/>
        </authorList>
    </citation>
    <scope>NUCLEOTIDE SEQUENCE</scope>
    <source>
        <strain evidence="2">CHS0354</strain>
        <tissue evidence="2">Mantle</tissue>
    </source>
</reference>
<name>A0AAE0S7E3_9BIVA</name>
<feature type="domain" description="MAM" evidence="1">
    <location>
        <begin position="119"/>
        <end position="251"/>
    </location>
</feature>
<evidence type="ECO:0000259" key="1">
    <source>
        <dbReference type="PROSITE" id="PS50060"/>
    </source>
</evidence>
<dbReference type="PROSITE" id="PS50060">
    <property type="entry name" value="MAM_2"/>
    <property type="match status" value="1"/>
</dbReference>
<dbReference type="Pfam" id="PF00629">
    <property type="entry name" value="MAM"/>
    <property type="match status" value="2"/>
</dbReference>
<organism evidence="2 3">
    <name type="scientific">Potamilus streckersoni</name>
    <dbReference type="NCBI Taxonomy" id="2493646"/>
    <lineage>
        <taxon>Eukaryota</taxon>
        <taxon>Metazoa</taxon>
        <taxon>Spiralia</taxon>
        <taxon>Lophotrochozoa</taxon>
        <taxon>Mollusca</taxon>
        <taxon>Bivalvia</taxon>
        <taxon>Autobranchia</taxon>
        <taxon>Heteroconchia</taxon>
        <taxon>Palaeoheterodonta</taxon>
        <taxon>Unionida</taxon>
        <taxon>Unionoidea</taxon>
        <taxon>Unionidae</taxon>
        <taxon>Ambleminae</taxon>
        <taxon>Lampsilini</taxon>
        <taxon>Potamilus</taxon>
    </lineage>
</organism>
<proteinExistence type="predicted"/>
<evidence type="ECO:0000313" key="3">
    <source>
        <dbReference type="Proteomes" id="UP001195483"/>
    </source>
</evidence>
<dbReference type="SUPFAM" id="SSF49899">
    <property type="entry name" value="Concanavalin A-like lectins/glucanases"/>
    <property type="match status" value="2"/>
</dbReference>
<keyword evidence="3" id="KW-1185">Reference proteome</keyword>
<comment type="caution">
    <text evidence="2">The sequence shown here is derived from an EMBL/GenBank/DDBJ whole genome shotgun (WGS) entry which is preliminary data.</text>
</comment>
<dbReference type="GO" id="GO:0016020">
    <property type="term" value="C:membrane"/>
    <property type="evidence" value="ECO:0007669"/>
    <property type="project" value="InterPro"/>
</dbReference>
<dbReference type="InterPro" id="IPR051560">
    <property type="entry name" value="MAM_domain-containing"/>
</dbReference>
<sequence>MLHNPFRSCTYAYLSPLKETGKAELWRIIRKSSAPRCLHIWSTGLPQLNGLLNVSVIGCENQTNSVDSRLVRSFNTNWTRTSIDIAESDHQLIIEGIAHNDGNAYLAIDDIYLQNGKCTDCSFDANLCNWANNGTSEWTVLTAGSRTCAVAQGNGQAILVSPLIYSGNTSRSLCLIFTYTISGSDANTLNISAKPKNQSLWMATTAADGVWRTDVLDVQENDTFQVQFQSSVVLGYIGVDDVAIYLDGCKEVKGLDNDNKDDIFSHRRAKKTNHTENNKEHAPPVQTEISQHAQNEVNQISTSSCHLETSSLHRSETIVINSSQASSVNAIPSDKRKHYLRDGGQKYGHVYDPEEVSFGYNPPYTHTILRWIAASELNGQSVVGDVPYDYILDGHTRHNVSDPNYDHPDSGRTSVEINPVIRVTDMAHYNLADDGNLYANNPEGNYESNLGKQESNEATIQIGSDGHYLTRGCMYTSVKQAQRAREKLK</sequence>
<gene>
    <name evidence="2" type="ORF">CHS0354_029480</name>
</gene>
<dbReference type="PANTHER" id="PTHR23282">
    <property type="entry name" value="APICAL ENDOSOMAL GLYCOPROTEIN PRECURSOR"/>
    <property type="match status" value="1"/>
</dbReference>
<dbReference type="PANTHER" id="PTHR23282:SF101">
    <property type="entry name" value="MAM DOMAIN-CONTAINING PROTEIN"/>
    <property type="match status" value="1"/>
</dbReference>
<reference evidence="2" key="1">
    <citation type="journal article" date="2021" name="Genome Biol. Evol.">
        <title>A High-Quality Reference Genome for a Parasitic Bivalve with Doubly Uniparental Inheritance (Bivalvia: Unionida).</title>
        <authorList>
            <person name="Smith C.H."/>
        </authorList>
    </citation>
    <scope>NUCLEOTIDE SEQUENCE</scope>
    <source>
        <strain evidence="2">CHS0354</strain>
    </source>
</reference>